<evidence type="ECO:0000256" key="1">
    <source>
        <dbReference type="ARBA" id="ARBA00023015"/>
    </source>
</evidence>
<dbReference type="InterPro" id="IPR011075">
    <property type="entry name" value="TetR_C"/>
</dbReference>
<dbReference type="RefSeq" id="WP_193912479.1">
    <property type="nucleotide sequence ID" value="NZ_JADEXG010000129.1"/>
</dbReference>
<gene>
    <name evidence="6" type="ORF">IQ241_24955</name>
</gene>
<dbReference type="Pfam" id="PF00440">
    <property type="entry name" value="TetR_N"/>
    <property type="match status" value="1"/>
</dbReference>
<evidence type="ECO:0000256" key="3">
    <source>
        <dbReference type="ARBA" id="ARBA00023163"/>
    </source>
</evidence>
<dbReference type="SUPFAM" id="SSF46689">
    <property type="entry name" value="Homeodomain-like"/>
    <property type="match status" value="1"/>
</dbReference>
<dbReference type="InterPro" id="IPR036271">
    <property type="entry name" value="Tet_transcr_reg_TetR-rel_C_sf"/>
</dbReference>
<reference evidence="6" key="1">
    <citation type="submission" date="2020-10" db="EMBL/GenBank/DDBJ databases">
        <authorList>
            <person name="Castelo-Branco R."/>
            <person name="Eusebio N."/>
            <person name="Adriana R."/>
            <person name="Vieira A."/>
            <person name="Brugerolle De Fraissinette N."/>
            <person name="Rezende De Castro R."/>
            <person name="Schneider M.P."/>
            <person name="Vasconcelos V."/>
            <person name="Leao P.N."/>
        </authorList>
    </citation>
    <scope>NUCLEOTIDE SEQUENCE</scope>
    <source>
        <strain evidence="6">LEGE 07310</strain>
    </source>
</reference>
<keyword evidence="3" id="KW-0804">Transcription</keyword>
<protein>
    <submittedName>
        <fullName evidence="6">TetR/AcrR family transcriptional regulator</fullName>
    </submittedName>
</protein>
<feature type="DNA-binding region" description="H-T-H motif" evidence="4">
    <location>
        <begin position="28"/>
        <end position="47"/>
    </location>
</feature>
<proteinExistence type="predicted"/>
<dbReference type="Proteomes" id="UP000636505">
    <property type="component" value="Unassembled WGS sequence"/>
</dbReference>
<dbReference type="AlphaFoldDB" id="A0A8J7ATA0"/>
<dbReference type="InterPro" id="IPR001647">
    <property type="entry name" value="HTH_TetR"/>
</dbReference>
<keyword evidence="1" id="KW-0805">Transcription regulation</keyword>
<evidence type="ECO:0000256" key="2">
    <source>
        <dbReference type="ARBA" id="ARBA00023125"/>
    </source>
</evidence>
<comment type="caution">
    <text evidence="6">The sequence shown here is derived from an EMBL/GenBank/DDBJ whole genome shotgun (WGS) entry which is preliminary data.</text>
</comment>
<name>A0A8J7ATA0_9CYAN</name>
<dbReference type="Gene3D" id="1.10.357.10">
    <property type="entry name" value="Tetracycline Repressor, domain 2"/>
    <property type="match status" value="1"/>
</dbReference>
<evidence type="ECO:0000313" key="7">
    <source>
        <dbReference type="Proteomes" id="UP000636505"/>
    </source>
</evidence>
<dbReference type="GO" id="GO:0003677">
    <property type="term" value="F:DNA binding"/>
    <property type="evidence" value="ECO:0007669"/>
    <property type="project" value="UniProtKB-UniRule"/>
</dbReference>
<keyword evidence="2 4" id="KW-0238">DNA-binding</keyword>
<dbReference type="PANTHER" id="PTHR47506">
    <property type="entry name" value="TRANSCRIPTIONAL REGULATORY PROTEIN"/>
    <property type="match status" value="1"/>
</dbReference>
<keyword evidence="7" id="KW-1185">Reference proteome</keyword>
<evidence type="ECO:0000259" key="5">
    <source>
        <dbReference type="PROSITE" id="PS50977"/>
    </source>
</evidence>
<accession>A0A8J7ATA0</accession>
<dbReference type="Pfam" id="PF16925">
    <property type="entry name" value="TetR_C_13"/>
    <property type="match status" value="1"/>
</dbReference>
<dbReference type="InterPro" id="IPR009057">
    <property type="entry name" value="Homeodomain-like_sf"/>
</dbReference>
<organism evidence="6 7">
    <name type="scientific">Vasconcelosia minhoensis LEGE 07310</name>
    <dbReference type="NCBI Taxonomy" id="915328"/>
    <lineage>
        <taxon>Bacteria</taxon>
        <taxon>Bacillati</taxon>
        <taxon>Cyanobacteriota</taxon>
        <taxon>Cyanophyceae</taxon>
        <taxon>Nodosilineales</taxon>
        <taxon>Cymatolegaceae</taxon>
        <taxon>Vasconcelosia</taxon>
        <taxon>Vasconcelosia minhoensis</taxon>
    </lineage>
</organism>
<dbReference type="PANTHER" id="PTHR47506:SF3">
    <property type="entry name" value="HTH-TYPE TRANSCRIPTIONAL REGULATOR LMRA"/>
    <property type="match status" value="1"/>
</dbReference>
<feature type="domain" description="HTH tetR-type" evidence="5">
    <location>
        <begin position="5"/>
        <end position="65"/>
    </location>
</feature>
<dbReference type="EMBL" id="JADEXG010000129">
    <property type="protein sequence ID" value="MBE9080491.1"/>
    <property type="molecule type" value="Genomic_DNA"/>
</dbReference>
<evidence type="ECO:0000256" key="4">
    <source>
        <dbReference type="PROSITE-ProRule" id="PRU00335"/>
    </source>
</evidence>
<dbReference type="PROSITE" id="PS50977">
    <property type="entry name" value="HTH_TETR_2"/>
    <property type="match status" value="1"/>
</dbReference>
<dbReference type="SUPFAM" id="SSF48498">
    <property type="entry name" value="Tetracyclin repressor-like, C-terminal domain"/>
    <property type="match status" value="1"/>
</dbReference>
<sequence>MSKAQLTRSHIIQQSAEVFNQFGYAGTSLADLMQATGLKKGGIYNHFASKDELAIAAFDYSVGLVQQRYAKALRGQRASASRLRAVVDTFCATIDEPLMKGGCPLLNTAIDSDHVHKGLKSRAQAAMDKWRSMLEKIIRYGQKRCEIQGAVDPDVVATIVIATLEGGVMMSGLYGDRIHLDRAREHLMRYVDSLLVPP</sequence>
<evidence type="ECO:0000313" key="6">
    <source>
        <dbReference type="EMBL" id="MBE9080491.1"/>
    </source>
</evidence>
<dbReference type="PRINTS" id="PR00455">
    <property type="entry name" value="HTHTETR"/>
</dbReference>